<proteinExistence type="predicted"/>
<evidence type="ECO:0000313" key="5">
    <source>
        <dbReference type="Proteomes" id="UP000008066"/>
    </source>
</evidence>
<dbReference type="KEGG" id="cthr:CTHT_0056530"/>
<dbReference type="eggNOG" id="ENOG502S9NN">
    <property type="taxonomic scope" value="Eukaryota"/>
</dbReference>
<dbReference type="OMA" id="KNPCGAQ"/>
<dbReference type="GeneID" id="18259691"/>
<accession>G0SCA5</accession>
<dbReference type="OrthoDB" id="2439692at2759"/>
<feature type="signal peptide" evidence="2">
    <location>
        <begin position="1"/>
        <end position="19"/>
    </location>
</feature>
<feature type="domain" description="DUF7707" evidence="3">
    <location>
        <begin position="22"/>
        <end position="124"/>
    </location>
</feature>
<keyword evidence="5" id="KW-1185">Reference proteome</keyword>
<name>G0SCA5_CHATD</name>
<evidence type="ECO:0000313" key="4">
    <source>
        <dbReference type="EMBL" id="EGS19031.1"/>
    </source>
</evidence>
<evidence type="ECO:0000256" key="1">
    <source>
        <dbReference type="SAM" id="MobiDB-lite"/>
    </source>
</evidence>
<evidence type="ECO:0000259" key="3">
    <source>
        <dbReference type="Pfam" id="PF24808"/>
    </source>
</evidence>
<feature type="compositionally biased region" description="Low complexity" evidence="1">
    <location>
        <begin position="129"/>
        <end position="152"/>
    </location>
</feature>
<dbReference type="Pfam" id="PF24808">
    <property type="entry name" value="DUF7707"/>
    <property type="match status" value="1"/>
</dbReference>
<keyword evidence="2" id="KW-0732">Signal</keyword>
<gene>
    <name evidence="4" type="ORF">CTHT_0056530</name>
</gene>
<dbReference type="PANTHER" id="PTHR38118">
    <property type="entry name" value="ANCHORED CELL WALL PROTEIN 11-RELATED"/>
    <property type="match status" value="1"/>
</dbReference>
<dbReference type="Proteomes" id="UP000008066">
    <property type="component" value="Unassembled WGS sequence"/>
</dbReference>
<protein>
    <recommendedName>
        <fullName evidence="3">DUF7707 domain-containing protein</fullName>
    </recommendedName>
</protein>
<dbReference type="HOGENOM" id="CLU_084512_0_0_1"/>
<dbReference type="AlphaFoldDB" id="G0SCA5"/>
<organism evidence="5">
    <name type="scientific">Chaetomium thermophilum (strain DSM 1495 / CBS 144.50 / IMI 039719)</name>
    <name type="common">Thermochaetoides thermophila</name>
    <dbReference type="NCBI Taxonomy" id="759272"/>
    <lineage>
        <taxon>Eukaryota</taxon>
        <taxon>Fungi</taxon>
        <taxon>Dikarya</taxon>
        <taxon>Ascomycota</taxon>
        <taxon>Pezizomycotina</taxon>
        <taxon>Sordariomycetes</taxon>
        <taxon>Sordariomycetidae</taxon>
        <taxon>Sordariales</taxon>
        <taxon>Chaetomiaceae</taxon>
        <taxon>Thermochaetoides</taxon>
    </lineage>
</organism>
<reference evidence="4 5" key="1">
    <citation type="journal article" date="2011" name="Cell">
        <title>Insight into structure and assembly of the nuclear pore complex by utilizing the genome of a eukaryotic thermophile.</title>
        <authorList>
            <person name="Amlacher S."/>
            <person name="Sarges P."/>
            <person name="Flemming D."/>
            <person name="van Noort V."/>
            <person name="Kunze R."/>
            <person name="Devos D.P."/>
            <person name="Arumugam M."/>
            <person name="Bork P."/>
            <person name="Hurt E."/>
        </authorList>
    </citation>
    <scope>NUCLEOTIDE SEQUENCE [LARGE SCALE GENOMIC DNA]</scope>
    <source>
        <strain evidence="5">DSM 1495 / CBS 144.50 / IMI 039719</strain>
    </source>
</reference>
<feature type="chain" id="PRO_5003409043" description="DUF7707 domain-containing protein" evidence="2">
    <location>
        <begin position="20"/>
        <end position="200"/>
    </location>
</feature>
<dbReference type="EMBL" id="GL988045">
    <property type="protein sequence ID" value="EGS19031.1"/>
    <property type="molecule type" value="Genomic_DNA"/>
</dbReference>
<feature type="region of interest" description="Disordered" evidence="1">
    <location>
        <begin position="118"/>
        <end position="170"/>
    </location>
</feature>
<dbReference type="PANTHER" id="PTHR38118:SF2">
    <property type="entry name" value="CDP-ALCOHOL PHOSPHATIDYLTRANSFERASE PROTEIN"/>
    <property type="match status" value="1"/>
</dbReference>
<dbReference type="InterPro" id="IPR056124">
    <property type="entry name" value="DUF7707"/>
</dbReference>
<evidence type="ECO:0000256" key="2">
    <source>
        <dbReference type="SAM" id="SignalP"/>
    </source>
</evidence>
<sequence>MVSFKTTFLALASAAAVAADYWIDPDSVSMSERKAWCNDQRTNCPIICLQTTVGSPIDNSCDPETLTYGCVCSDGRQPNMSEYTLTLPYHVCMRWGDQCVEACGSNNLCAADCREKHPCGAQSPKRVNATSTTTSASATATSTADAGQVFDGFGDGSSGDGEDDEDAAGQKGGAGMLRFGDSYGVALVAAGLFAGFVGFL</sequence>
<dbReference type="RefSeq" id="XP_006695976.1">
    <property type="nucleotide sequence ID" value="XM_006695913.1"/>
</dbReference>